<dbReference type="InterPro" id="IPR011701">
    <property type="entry name" value="MFS"/>
</dbReference>
<protein>
    <submittedName>
        <fullName evidence="6">Unannotated protein</fullName>
    </submittedName>
</protein>
<feature type="transmembrane region" description="Helical" evidence="5">
    <location>
        <begin position="163"/>
        <end position="182"/>
    </location>
</feature>
<dbReference type="AlphaFoldDB" id="A0A6J5Z0I9"/>
<dbReference type="Gene3D" id="1.20.1250.20">
    <property type="entry name" value="MFS general substrate transporter like domains"/>
    <property type="match status" value="2"/>
</dbReference>
<sequence>MNSSHEISHKVEKRELHALFFLFGFGIMAWVPRFPELKENLNLTAGAFGAILTTGSIGAFLGLLTAGSIVHKIGVHKVGIASTLILFGSFAAIVHIRTPLYFIFVHIAIGYGITAMHVAFNTQGFHVQERSGEIVVTSTAGYWSAGALATAVLSGFMVKRVGLALHIGVVSLACAIALVVVLNHLRPVLVQPNEHPENEYRMRDVFKSFHIDWPLSLPLAGAIYLEFAIGDWGTLFTKERLDIDSGLSAIPYIIFTLFMIFGRLTVQKILHRFHISQVARFSLLLAGLSFIVLISIATHLPPSAKWFSYALFLLAFATAGLGSAILGPSYTSAANRRSPHPSAVVVGQLGVVNNLLTTSLKWIVAGVVAATGSIALALMIPAALMIAASFFTDVLKD</sequence>
<dbReference type="PANTHER" id="PTHR23514">
    <property type="entry name" value="BYPASS OF STOP CODON PROTEIN 6"/>
    <property type="match status" value="1"/>
</dbReference>
<gene>
    <name evidence="6" type="ORF">UFOPK3775_00393</name>
</gene>
<keyword evidence="3 5" id="KW-1133">Transmembrane helix</keyword>
<dbReference type="EMBL" id="CAESAK010000035">
    <property type="protein sequence ID" value="CAB4333849.1"/>
    <property type="molecule type" value="Genomic_DNA"/>
</dbReference>
<evidence type="ECO:0000256" key="5">
    <source>
        <dbReference type="SAM" id="Phobius"/>
    </source>
</evidence>
<organism evidence="6">
    <name type="scientific">freshwater metagenome</name>
    <dbReference type="NCBI Taxonomy" id="449393"/>
    <lineage>
        <taxon>unclassified sequences</taxon>
        <taxon>metagenomes</taxon>
        <taxon>ecological metagenomes</taxon>
    </lineage>
</organism>
<evidence type="ECO:0000256" key="2">
    <source>
        <dbReference type="ARBA" id="ARBA00022692"/>
    </source>
</evidence>
<feature type="transmembrane region" description="Helical" evidence="5">
    <location>
        <begin position="16"/>
        <end position="33"/>
    </location>
</feature>
<feature type="transmembrane region" description="Helical" evidence="5">
    <location>
        <begin position="278"/>
        <end position="300"/>
    </location>
</feature>
<dbReference type="SUPFAM" id="SSF103473">
    <property type="entry name" value="MFS general substrate transporter"/>
    <property type="match status" value="1"/>
</dbReference>
<feature type="transmembrane region" description="Helical" evidence="5">
    <location>
        <begin position="45"/>
        <end position="66"/>
    </location>
</feature>
<keyword evidence="4 5" id="KW-0472">Membrane</keyword>
<dbReference type="Pfam" id="PF07690">
    <property type="entry name" value="MFS_1"/>
    <property type="match status" value="1"/>
</dbReference>
<dbReference type="InterPro" id="IPR051788">
    <property type="entry name" value="MFS_Transporter"/>
</dbReference>
<feature type="transmembrane region" description="Helical" evidence="5">
    <location>
        <begin position="78"/>
        <end position="96"/>
    </location>
</feature>
<feature type="transmembrane region" description="Helical" evidence="5">
    <location>
        <begin position="102"/>
        <end position="122"/>
    </location>
</feature>
<accession>A0A6J5Z0I9</accession>
<dbReference type="InterPro" id="IPR036259">
    <property type="entry name" value="MFS_trans_sf"/>
</dbReference>
<comment type="subcellular location">
    <subcellularLocation>
        <location evidence="1">Membrane</location>
        <topology evidence="1">Multi-pass membrane protein</topology>
    </subcellularLocation>
</comment>
<reference evidence="6" key="1">
    <citation type="submission" date="2020-05" db="EMBL/GenBank/DDBJ databases">
        <authorList>
            <person name="Chiriac C."/>
            <person name="Salcher M."/>
            <person name="Ghai R."/>
            <person name="Kavagutti S V."/>
        </authorList>
    </citation>
    <scope>NUCLEOTIDE SEQUENCE</scope>
</reference>
<feature type="transmembrane region" description="Helical" evidence="5">
    <location>
        <begin position="362"/>
        <end position="391"/>
    </location>
</feature>
<evidence type="ECO:0000256" key="4">
    <source>
        <dbReference type="ARBA" id="ARBA00023136"/>
    </source>
</evidence>
<dbReference type="PANTHER" id="PTHR23514:SF13">
    <property type="entry name" value="INNER MEMBRANE PROTEIN YBJJ"/>
    <property type="match status" value="1"/>
</dbReference>
<evidence type="ECO:0000256" key="3">
    <source>
        <dbReference type="ARBA" id="ARBA00022989"/>
    </source>
</evidence>
<feature type="transmembrane region" description="Helical" evidence="5">
    <location>
        <begin position="249"/>
        <end position="266"/>
    </location>
</feature>
<evidence type="ECO:0000313" key="6">
    <source>
        <dbReference type="EMBL" id="CAB4333849.1"/>
    </source>
</evidence>
<feature type="transmembrane region" description="Helical" evidence="5">
    <location>
        <begin position="306"/>
        <end position="327"/>
    </location>
</feature>
<dbReference type="GO" id="GO:0016020">
    <property type="term" value="C:membrane"/>
    <property type="evidence" value="ECO:0007669"/>
    <property type="project" value="UniProtKB-SubCell"/>
</dbReference>
<evidence type="ECO:0000256" key="1">
    <source>
        <dbReference type="ARBA" id="ARBA00004141"/>
    </source>
</evidence>
<keyword evidence="2 5" id="KW-0812">Transmembrane</keyword>
<dbReference type="GO" id="GO:0022857">
    <property type="term" value="F:transmembrane transporter activity"/>
    <property type="evidence" value="ECO:0007669"/>
    <property type="project" value="InterPro"/>
</dbReference>
<name>A0A6J5Z0I9_9ZZZZ</name>
<feature type="transmembrane region" description="Helical" evidence="5">
    <location>
        <begin position="134"/>
        <end position="157"/>
    </location>
</feature>
<proteinExistence type="predicted"/>